<dbReference type="PANTHER" id="PTHR47990">
    <property type="entry name" value="2-OXOGLUTARATE (2OG) AND FE(II)-DEPENDENT OXYGENASE SUPERFAMILY PROTEIN-RELATED"/>
    <property type="match status" value="1"/>
</dbReference>
<name>A0A9P1DA85_9DINO</name>
<accession>A0A9P1DA85</accession>
<dbReference type="OrthoDB" id="288590at2759"/>
<dbReference type="EMBL" id="CAMXCT020003691">
    <property type="protein sequence ID" value="CAL1159166.1"/>
    <property type="molecule type" value="Genomic_DNA"/>
</dbReference>
<dbReference type="Pfam" id="PF03171">
    <property type="entry name" value="2OG-FeII_Oxy"/>
    <property type="match status" value="1"/>
</dbReference>
<organism evidence="2">
    <name type="scientific">Cladocopium goreaui</name>
    <dbReference type="NCBI Taxonomy" id="2562237"/>
    <lineage>
        <taxon>Eukaryota</taxon>
        <taxon>Sar</taxon>
        <taxon>Alveolata</taxon>
        <taxon>Dinophyceae</taxon>
        <taxon>Suessiales</taxon>
        <taxon>Symbiodiniaceae</taxon>
        <taxon>Cladocopium</taxon>
    </lineage>
</organism>
<gene>
    <name evidence="2" type="ORF">C1SCF055_LOCUS31486</name>
</gene>
<keyword evidence="4" id="KW-1185">Reference proteome</keyword>
<sequence length="737" mass="81775">MHSSRRFFALPAHTKEQYKEPSGYPPRSYGAITSPEGKIYKTQQRDDSGNILNEWLLVKNTSVAIDWNEPYYTSDEGREFYSSVSKHPEQSQWPSEVPELRQVTGAFYQAMEKLADTMHELFALALGISKDVAPETAATCSIDRVTIAHYPPQDTPPAEDQERIQPHWDRTLFSLITTSDYGDEDSEAGRGGLQILVDKDTGDGVDGRAELEVERVERVERVLECFVPVVMSRWSNGRDTAGHCCGMGEWGLKHVVHRVPNPKPGHRDPGRISLMAFVVPDYDTVVECLHCKEDGSVPLYEKTWVGEMMNWGSKLPIYNQTKMEMMRMAQGLYTKKGHQTKLGEPTDVKSIEQMMSTKSIPVLDISALHNGTKDKQSFIARRLSEGFEQTGFAVVTGHGIAPELISNLRNKAYEFFRSPLEEKSKFDKGKGYGFGGYNSVGHENGAQLLGDFSRTLVAELGHFETLLDISGCEMEENAPPVVARQAQSFLHAAERVAKMTSKALQLALNVSDEETSDGDGVPRRSCLVLDPSGGGLRLAYYPSSKAYGENSMGYGSHIDSGGVTVISLDPANPHGLQVDISGVGTTGNDKDRIWVDVPFVPNSLVLNVGALLSRWTGHTWKASIHRVLPNRKIHERVSLITGALSPKVDGPAFAGFKNLATHEAVRAEDSLATRVALHRPEYAGEKGLETEKSIEEETDGRRLAKRHEATMFEICSELVLRFNTRFKLFAFVITPKQ</sequence>
<evidence type="ECO:0000313" key="3">
    <source>
        <dbReference type="EMBL" id="CAL4793103.1"/>
    </source>
</evidence>
<dbReference type="EMBL" id="CAMXCT010003691">
    <property type="protein sequence ID" value="CAI4005791.1"/>
    <property type="molecule type" value="Genomic_DNA"/>
</dbReference>
<evidence type="ECO:0000259" key="1">
    <source>
        <dbReference type="PROSITE" id="PS51471"/>
    </source>
</evidence>
<dbReference type="Gene3D" id="2.60.120.330">
    <property type="entry name" value="B-lactam Antibiotic, Isopenicillin N Synthase, Chain"/>
    <property type="match status" value="2"/>
</dbReference>
<dbReference type="InterPro" id="IPR050231">
    <property type="entry name" value="Iron_ascorbate_oxido_reductase"/>
</dbReference>
<protein>
    <recommendedName>
        <fullName evidence="1">Fe2OG dioxygenase domain-containing protein</fullName>
    </recommendedName>
</protein>
<reference evidence="2" key="1">
    <citation type="submission" date="2022-10" db="EMBL/GenBank/DDBJ databases">
        <authorList>
            <person name="Chen Y."/>
            <person name="Dougan E. K."/>
            <person name="Chan C."/>
            <person name="Rhodes N."/>
            <person name="Thang M."/>
        </authorList>
    </citation>
    <scope>NUCLEOTIDE SEQUENCE</scope>
</reference>
<feature type="domain" description="Fe2OG dioxygenase" evidence="1">
    <location>
        <begin position="141"/>
        <end position="280"/>
    </location>
</feature>
<dbReference type="Pfam" id="PF14226">
    <property type="entry name" value="DIOX_N"/>
    <property type="match status" value="1"/>
</dbReference>
<comment type="caution">
    <text evidence="2">The sequence shown here is derived from an EMBL/GenBank/DDBJ whole genome shotgun (WGS) entry which is preliminary data.</text>
</comment>
<dbReference type="InterPro" id="IPR026992">
    <property type="entry name" value="DIOX_N"/>
</dbReference>
<evidence type="ECO:0000313" key="2">
    <source>
        <dbReference type="EMBL" id="CAI4005791.1"/>
    </source>
</evidence>
<evidence type="ECO:0000313" key="4">
    <source>
        <dbReference type="Proteomes" id="UP001152797"/>
    </source>
</evidence>
<dbReference type="EMBL" id="CAMXCT030003691">
    <property type="protein sequence ID" value="CAL4793103.1"/>
    <property type="molecule type" value="Genomic_DNA"/>
</dbReference>
<feature type="domain" description="Fe2OG dioxygenase" evidence="1">
    <location>
        <begin position="532"/>
        <end position="646"/>
    </location>
</feature>
<dbReference type="InterPro" id="IPR044861">
    <property type="entry name" value="IPNS-like_FE2OG_OXY"/>
</dbReference>
<dbReference type="InterPro" id="IPR027443">
    <property type="entry name" value="IPNS-like_sf"/>
</dbReference>
<dbReference type="AlphaFoldDB" id="A0A9P1DA85"/>
<dbReference type="Proteomes" id="UP001152797">
    <property type="component" value="Unassembled WGS sequence"/>
</dbReference>
<dbReference type="PROSITE" id="PS51471">
    <property type="entry name" value="FE2OG_OXY"/>
    <property type="match status" value="2"/>
</dbReference>
<dbReference type="InterPro" id="IPR005123">
    <property type="entry name" value="Oxoglu/Fe-dep_dioxygenase_dom"/>
</dbReference>
<proteinExistence type="predicted"/>
<reference evidence="3 4" key="2">
    <citation type="submission" date="2024-05" db="EMBL/GenBank/DDBJ databases">
        <authorList>
            <person name="Chen Y."/>
            <person name="Shah S."/>
            <person name="Dougan E. K."/>
            <person name="Thang M."/>
            <person name="Chan C."/>
        </authorList>
    </citation>
    <scope>NUCLEOTIDE SEQUENCE [LARGE SCALE GENOMIC DNA]</scope>
</reference>
<dbReference type="SUPFAM" id="SSF51197">
    <property type="entry name" value="Clavaminate synthase-like"/>
    <property type="match status" value="2"/>
</dbReference>